<evidence type="ECO:0000313" key="3">
    <source>
        <dbReference type="Proteomes" id="UP001341840"/>
    </source>
</evidence>
<feature type="region of interest" description="Disordered" evidence="1">
    <location>
        <begin position="69"/>
        <end position="130"/>
    </location>
</feature>
<feature type="compositionally biased region" description="Acidic residues" evidence="1">
    <location>
        <begin position="99"/>
        <end position="111"/>
    </location>
</feature>
<keyword evidence="3" id="KW-1185">Reference proteome</keyword>
<gene>
    <name evidence="2" type="ORF">PIB30_089914</name>
</gene>
<proteinExistence type="predicted"/>
<protein>
    <submittedName>
        <fullName evidence="2">Uncharacterized protein</fullName>
    </submittedName>
</protein>
<comment type="caution">
    <text evidence="2">The sequence shown here is derived from an EMBL/GenBank/DDBJ whole genome shotgun (WGS) entry which is preliminary data.</text>
</comment>
<evidence type="ECO:0000256" key="1">
    <source>
        <dbReference type="SAM" id="MobiDB-lite"/>
    </source>
</evidence>
<evidence type="ECO:0000313" key="2">
    <source>
        <dbReference type="EMBL" id="MED6152234.1"/>
    </source>
</evidence>
<reference evidence="2 3" key="1">
    <citation type="journal article" date="2023" name="Plants (Basel)">
        <title>Bridging the Gap: Combining Genomics and Transcriptomics Approaches to Understand Stylosanthes scabra, an Orphan Legume from the Brazilian Caatinga.</title>
        <authorList>
            <person name="Ferreira-Neto J.R.C."/>
            <person name="da Silva M.D."/>
            <person name="Binneck E."/>
            <person name="de Melo N.F."/>
            <person name="da Silva R.H."/>
            <person name="de Melo A.L.T.M."/>
            <person name="Pandolfi V."/>
            <person name="Bustamante F.O."/>
            <person name="Brasileiro-Vidal A.C."/>
            <person name="Benko-Iseppon A.M."/>
        </authorList>
    </citation>
    <scope>NUCLEOTIDE SEQUENCE [LARGE SCALE GENOMIC DNA]</scope>
    <source>
        <tissue evidence="2">Leaves</tissue>
    </source>
</reference>
<feature type="compositionally biased region" description="Basic and acidic residues" evidence="1">
    <location>
        <begin position="69"/>
        <end position="87"/>
    </location>
</feature>
<accession>A0ABU6TUP4</accession>
<name>A0ABU6TUP4_9FABA</name>
<dbReference type="EMBL" id="JASCZI010092326">
    <property type="protein sequence ID" value="MED6152234.1"/>
    <property type="molecule type" value="Genomic_DNA"/>
</dbReference>
<dbReference type="Proteomes" id="UP001341840">
    <property type="component" value="Unassembled WGS sequence"/>
</dbReference>
<sequence length="130" mass="14886">MMELVDCFNTQDNSMKTTVGRITLDAPKIGRALGLNARGHTYEKKIDNKKLTDEQKAAVKSLKGDTLKKRLKLEKKDSSMEDPPKEKKTLRKRKHFEEDVSPESEFEDESEAVSSESEPDSERRISQDEK</sequence>
<organism evidence="2 3">
    <name type="scientific">Stylosanthes scabra</name>
    <dbReference type="NCBI Taxonomy" id="79078"/>
    <lineage>
        <taxon>Eukaryota</taxon>
        <taxon>Viridiplantae</taxon>
        <taxon>Streptophyta</taxon>
        <taxon>Embryophyta</taxon>
        <taxon>Tracheophyta</taxon>
        <taxon>Spermatophyta</taxon>
        <taxon>Magnoliopsida</taxon>
        <taxon>eudicotyledons</taxon>
        <taxon>Gunneridae</taxon>
        <taxon>Pentapetalae</taxon>
        <taxon>rosids</taxon>
        <taxon>fabids</taxon>
        <taxon>Fabales</taxon>
        <taxon>Fabaceae</taxon>
        <taxon>Papilionoideae</taxon>
        <taxon>50 kb inversion clade</taxon>
        <taxon>dalbergioids sensu lato</taxon>
        <taxon>Dalbergieae</taxon>
        <taxon>Pterocarpus clade</taxon>
        <taxon>Stylosanthes</taxon>
    </lineage>
</organism>
<feature type="compositionally biased region" description="Basic and acidic residues" evidence="1">
    <location>
        <begin position="120"/>
        <end position="130"/>
    </location>
</feature>